<dbReference type="SUPFAM" id="SSF55073">
    <property type="entry name" value="Nucleotide cyclase"/>
    <property type="match status" value="1"/>
</dbReference>
<feature type="transmembrane region" description="Helical" evidence="4">
    <location>
        <begin position="48"/>
        <end position="67"/>
    </location>
</feature>
<proteinExistence type="predicted"/>
<dbReference type="GO" id="GO:0005886">
    <property type="term" value="C:plasma membrane"/>
    <property type="evidence" value="ECO:0007669"/>
    <property type="project" value="TreeGrafter"/>
</dbReference>
<dbReference type="InterPro" id="IPR043128">
    <property type="entry name" value="Rev_trsase/Diguanyl_cyclase"/>
</dbReference>
<dbReference type="CDD" id="cd01949">
    <property type="entry name" value="GGDEF"/>
    <property type="match status" value="1"/>
</dbReference>
<dbReference type="EMBL" id="CP049916">
    <property type="protein sequence ID" value="QIO08368.1"/>
    <property type="molecule type" value="Genomic_DNA"/>
</dbReference>
<evidence type="ECO:0000313" key="6">
    <source>
        <dbReference type="EMBL" id="QIO08368.1"/>
    </source>
</evidence>
<organism evidence="6 7">
    <name type="scientific">Acinetobacter lanii</name>
    <dbReference type="NCBI Taxonomy" id="2715163"/>
    <lineage>
        <taxon>Bacteria</taxon>
        <taxon>Pseudomonadati</taxon>
        <taxon>Pseudomonadota</taxon>
        <taxon>Gammaproteobacteria</taxon>
        <taxon>Moraxellales</taxon>
        <taxon>Moraxellaceae</taxon>
        <taxon>Acinetobacter</taxon>
    </lineage>
</organism>
<dbReference type="Pfam" id="PF00990">
    <property type="entry name" value="GGDEF"/>
    <property type="match status" value="1"/>
</dbReference>
<evidence type="ECO:0000259" key="5">
    <source>
        <dbReference type="PROSITE" id="PS50887"/>
    </source>
</evidence>
<feature type="transmembrane region" description="Helical" evidence="4">
    <location>
        <begin position="87"/>
        <end position="107"/>
    </location>
</feature>
<gene>
    <name evidence="6" type="ORF">G8D99_04610</name>
</gene>
<dbReference type="PANTHER" id="PTHR45138:SF9">
    <property type="entry name" value="DIGUANYLATE CYCLASE DGCM-RELATED"/>
    <property type="match status" value="1"/>
</dbReference>
<dbReference type="GO" id="GO:1902201">
    <property type="term" value="P:negative regulation of bacterial-type flagellum-dependent cell motility"/>
    <property type="evidence" value="ECO:0007669"/>
    <property type="project" value="TreeGrafter"/>
</dbReference>
<dbReference type="RefSeq" id="WP_166323054.1">
    <property type="nucleotide sequence ID" value="NZ_CP049916.1"/>
</dbReference>
<keyword evidence="4" id="KW-0812">Transmembrane</keyword>
<dbReference type="PROSITE" id="PS50887">
    <property type="entry name" value="GGDEF"/>
    <property type="match status" value="1"/>
</dbReference>
<dbReference type="GO" id="GO:0043709">
    <property type="term" value="P:cell adhesion involved in single-species biofilm formation"/>
    <property type="evidence" value="ECO:0007669"/>
    <property type="project" value="TreeGrafter"/>
</dbReference>
<dbReference type="Gene3D" id="3.30.70.270">
    <property type="match status" value="1"/>
</dbReference>
<dbReference type="InterPro" id="IPR050469">
    <property type="entry name" value="Diguanylate_Cyclase"/>
</dbReference>
<evidence type="ECO:0000313" key="7">
    <source>
        <dbReference type="Proteomes" id="UP000501939"/>
    </source>
</evidence>
<dbReference type="InterPro" id="IPR000160">
    <property type="entry name" value="GGDEF_dom"/>
</dbReference>
<dbReference type="InterPro" id="IPR029787">
    <property type="entry name" value="Nucleotide_cyclase"/>
</dbReference>
<evidence type="ECO:0000256" key="4">
    <source>
        <dbReference type="SAM" id="Phobius"/>
    </source>
</evidence>
<keyword evidence="7" id="KW-1185">Reference proteome</keyword>
<keyword evidence="4" id="KW-0472">Membrane</keyword>
<dbReference type="GO" id="GO:0052621">
    <property type="term" value="F:diguanylate cyclase activity"/>
    <property type="evidence" value="ECO:0007669"/>
    <property type="project" value="UniProtKB-EC"/>
</dbReference>
<dbReference type="AlphaFoldDB" id="A0A6G8S2X5"/>
<keyword evidence="4" id="KW-1133">Transmembrane helix</keyword>
<evidence type="ECO:0000256" key="1">
    <source>
        <dbReference type="ARBA" id="ARBA00001946"/>
    </source>
</evidence>
<accession>A0A6G8S2X5</accession>
<feature type="transmembrane region" description="Helical" evidence="4">
    <location>
        <begin position="169"/>
        <end position="188"/>
    </location>
</feature>
<comment type="cofactor">
    <cofactor evidence="1">
        <name>Mg(2+)</name>
        <dbReference type="ChEBI" id="CHEBI:18420"/>
    </cofactor>
</comment>
<evidence type="ECO:0000256" key="3">
    <source>
        <dbReference type="ARBA" id="ARBA00034247"/>
    </source>
</evidence>
<name>A0A6G8S2X5_9GAMM</name>
<protein>
    <recommendedName>
        <fullName evidence="2">diguanylate cyclase</fullName>
        <ecNumber evidence="2">2.7.7.65</ecNumber>
    </recommendedName>
</protein>
<comment type="catalytic activity">
    <reaction evidence="3">
        <text>2 GTP = 3',3'-c-di-GMP + 2 diphosphate</text>
        <dbReference type="Rhea" id="RHEA:24898"/>
        <dbReference type="ChEBI" id="CHEBI:33019"/>
        <dbReference type="ChEBI" id="CHEBI:37565"/>
        <dbReference type="ChEBI" id="CHEBI:58805"/>
        <dbReference type="EC" id="2.7.7.65"/>
    </reaction>
</comment>
<dbReference type="KEGG" id="alj:G8D99_04610"/>
<dbReference type="FunFam" id="3.30.70.270:FF:000001">
    <property type="entry name" value="Diguanylate cyclase domain protein"/>
    <property type="match status" value="1"/>
</dbReference>
<sequence length="420" mass="47649">MNTEIDVNDLQAQKQQFSELLILQQNRVLSVFTESLEHEFWREREKRFIALILRVFVPGSIIFFITQMISMTSNYFHTEPEFRNHDIVLMGCSSMAGWLGFLAFYLLSKNENWNLKFKVVAPIILCVTLSVVQISVLMSHSISMTWRGTLIILLSQMLAYLCTGSRPKYTFIAGMLSIAVTCVGLKLLGGHLSFWILSNVLLLGNLMGLALSFMTVSTERLHFIQEMIIGIDKQIHEILTSHFAKLSNQDTLTLLGNRRSFNEELSRIYNDAIATSHSFALIFIDVDYFKLYNDTYGHQEGDFVLVRVAQTLLRHIGEKDSAIRYGGEEFIILLNHTSYDEAAQVAEDILQDIRDQNIPHCASKIHDYLTVSIGLSLFSGEEGIAESGLLKLADDALYQAKNNGRDQKVIFTPDLNQSQV</sequence>
<dbReference type="SMART" id="SM00267">
    <property type="entry name" value="GGDEF"/>
    <property type="match status" value="1"/>
</dbReference>
<reference evidence="6 7" key="1">
    <citation type="submission" date="2020-03" db="EMBL/GenBank/DDBJ databases">
        <authorList>
            <person name="Zhu W."/>
        </authorList>
    </citation>
    <scope>NUCLEOTIDE SEQUENCE [LARGE SCALE GENOMIC DNA]</scope>
    <source>
        <strain evidence="6 7">185</strain>
    </source>
</reference>
<evidence type="ECO:0000256" key="2">
    <source>
        <dbReference type="ARBA" id="ARBA00012528"/>
    </source>
</evidence>
<feature type="transmembrane region" description="Helical" evidence="4">
    <location>
        <begin position="194"/>
        <end position="216"/>
    </location>
</feature>
<feature type="domain" description="GGDEF" evidence="5">
    <location>
        <begin position="277"/>
        <end position="413"/>
    </location>
</feature>
<feature type="transmembrane region" description="Helical" evidence="4">
    <location>
        <begin position="119"/>
        <end position="138"/>
    </location>
</feature>
<dbReference type="Proteomes" id="UP000501939">
    <property type="component" value="Chromosome"/>
</dbReference>
<dbReference type="PANTHER" id="PTHR45138">
    <property type="entry name" value="REGULATORY COMPONENTS OF SENSORY TRANSDUCTION SYSTEM"/>
    <property type="match status" value="1"/>
</dbReference>
<dbReference type="NCBIfam" id="TIGR00254">
    <property type="entry name" value="GGDEF"/>
    <property type="match status" value="1"/>
</dbReference>
<dbReference type="EC" id="2.7.7.65" evidence="2"/>